<reference evidence="4 5" key="1">
    <citation type="submission" date="2024-10" db="EMBL/GenBank/DDBJ databases">
        <authorList>
            <person name="Kim D."/>
        </authorList>
    </citation>
    <scope>NUCLEOTIDE SEQUENCE [LARGE SCALE GENOMIC DNA]</scope>
    <source>
        <strain evidence="4">BH-2024</strain>
    </source>
</reference>
<feature type="region of interest" description="Disordered" evidence="2">
    <location>
        <begin position="413"/>
        <end position="437"/>
    </location>
</feature>
<evidence type="ECO:0000256" key="1">
    <source>
        <dbReference type="PROSITE-ProRule" id="PRU00042"/>
    </source>
</evidence>
<keyword evidence="1" id="KW-0863">Zinc-finger</keyword>
<keyword evidence="5" id="KW-1185">Reference proteome</keyword>
<dbReference type="Proteomes" id="UP001620626">
    <property type="component" value="Unassembled WGS sequence"/>
</dbReference>
<sequence>MRPPTGNGNTDEHLTHPPGAQFTGGIYASGGCSSRPLANSDGDIEKTKNSAVEQSCGVAWHLRHGALCHFPPPGAGAVTLAPEKATNSCAIGFCFVFFCAPPWFVPICRAVGHHLPSPPFGPFALGQLQMLGNWVEGEEERRAPQTFNLTELTVAKHNKVLMDSSATSTALQPNFSASSSPSSWLANNGGATTNKLDGICKRLWSSKCRNGNGTTAKEKRFRCSDFTIDHLLFTAPAEGRQNAAERKEQKRQPKRTKTATNGIGTGQMMAQNASNSERQRQRQQTVPNTAEQQTAKCPAFLSSSAPSSIFPPMAPPPPFILAPPNWTTTAKTMEEKLKQNNYWMLMTATTTTDDSKLGDEAVNFEECKSNRNGKNGNNFGADCPRQFCKLKKRTHFHCNICDHGFSSKQRMSAHLLKHSSTANSEATKLTHKNNHKL</sequence>
<dbReference type="GO" id="GO:0008270">
    <property type="term" value="F:zinc ion binding"/>
    <property type="evidence" value="ECO:0007669"/>
    <property type="project" value="UniProtKB-KW"/>
</dbReference>
<dbReference type="PROSITE" id="PS50157">
    <property type="entry name" value="ZINC_FINGER_C2H2_2"/>
    <property type="match status" value="1"/>
</dbReference>
<protein>
    <recommendedName>
        <fullName evidence="3">C2H2-type domain-containing protein</fullName>
    </recommendedName>
</protein>
<evidence type="ECO:0000313" key="5">
    <source>
        <dbReference type="Proteomes" id="UP001620626"/>
    </source>
</evidence>
<evidence type="ECO:0000256" key="2">
    <source>
        <dbReference type="SAM" id="MobiDB-lite"/>
    </source>
</evidence>
<dbReference type="InterPro" id="IPR013087">
    <property type="entry name" value="Znf_C2H2_type"/>
</dbReference>
<dbReference type="PROSITE" id="PS51257">
    <property type="entry name" value="PROKAR_LIPOPROTEIN"/>
    <property type="match status" value="1"/>
</dbReference>
<gene>
    <name evidence="4" type="ORF">niasHT_030818</name>
</gene>
<organism evidence="4 5">
    <name type="scientific">Heterodera trifolii</name>
    <dbReference type="NCBI Taxonomy" id="157864"/>
    <lineage>
        <taxon>Eukaryota</taxon>
        <taxon>Metazoa</taxon>
        <taxon>Ecdysozoa</taxon>
        <taxon>Nematoda</taxon>
        <taxon>Chromadorea</taxon>
        <taxon>Rhabditida</taxon>
        <taxon>Tylenchina</taxon>
        <taxon>Tylenchomorpha</taxon>
        <taxon>Tylenchoidea</taxon>
        <taxon>Heteroderidae</taxon>
        <taxon>Heteroderinae</taxon>
        <taxon>Heterodera</taxon>
    </lineage>
</organism>
<dbReference type="AlphaFoldDB" id="A0ABD2HNY1"/>
<evidence type="ECO:0000259" key="3">
    <source>
        <dbReference type="PROSITE" id="PS50157"/>
    </source>
</evidence>
<dbReference type="PROSITE" id="PS00028">
    <property type="entry name" value="ZINC_FINGER_C2H2_1"/>
    <property type="match status" value="1"/>
</dbReference>
<keyword evidence="1" id="KW-0862">Zinc</keyword>
<feature type="compositionally biased region" description="Polar residues" evidence="2">
    <location>
        <begin position="418"/>
        <end position="427"/>
    </location>
</feature>
<accession>A0ABD2HNY1</accession>
<keyword evidence="1" id="KW-0479">Metal-binding</keyword>
<feature type="compositionally biased region" description="Polar residues" evidence="2">
    <location>
        <begin position="258"/>
        <end position="294"/>
    </location>
</feature>
<proteinExistence type="predicted"/>
<feature type="domain" description="C2H2-type" evidence="3">
    <location>
        <begin position="396"/>
        <end position="423"/>
    </location>
</feature>
<feature type="region of interest" description="Disordered" evidence="2">
    <location>
        <begin position="237"/>
        <end position="294"/>
    </location>
</feature>
<dbReference type="EMBL" id="JBICBT010001408">
    <property type="protein sequence ID" value="KAL3068527.1"/>
    <property type="molecule type" value="Genomic_DNA"/>
</dbReference>
<evidence type="ECO:0000313" key="4">
    <source>
        <dbReference type="EMBL" id="KAL3068527.1"/>
    </source>
</evidence>
<comment type="caution">
    <text evidence="4">The sequence shown here is derived from an EMBL/GenBank/DDBJ whole genome shotgun (WGS) entry which is preliminary data.</text>
</comment>
<name>A0ABD2HNY1_9BILA</name>